<dbReference type="PROSITE" id="PS50222">
    <property type="entry name" value="EF_HAND_2"/>
    <property type="match status" value="1"/>
</dbReference>
<sequence length="489" mass="56290">MQIEEVQESLQRLQVAFQQVPHGHATAQHFGQIAKACGCPFYWKSLLFSATGGEKLGHVTYDNFAQFWKKLVSEYHDECSRFVYLLTGVNGVNGVSRAYLVPEDFVGLVQDVVDTHPGLTFLKEAAEFHSRYVHTVIARMFYQVNRSWSGAMSLSELRHSNLLSTLRLLEEEDDINQITDFFSYEHFYVIYCKFWELDKDHDLFIDKKDLARHNDHALSSKMIDRIFSGAVTRGSSQSKMAKFVNGSSSSSSNSSGSNGSTGSSSNHPRMSYTEFVWFLISEEDKRHPTAIEYWFRCMDLDGDGYLSMYELEFFYEEQLQRMESLGIETLPFEDCLCQMLDMIHPAVAGKISLSDLKRCQMTPIFFDTFFNLEKYLDHEQRDPFASQRDPDSENGDEILKISDWDRYAAEEYELLVAEEGGPDHNDDMFTREEMTAEEHDDNDDVDEDQHEAEEAPLMDGVVDHPQSSYMTHPHGNLFSVTPCSIEYQY</sequence>
<evidence type="ECO:0000256" key="2">
    <source>
        <dbReference type="ARBA" id="ARBA00022837"/>
    </source>
</evidence>
<feature type="compositionally biased region" description="Low complexity" evidence="3">
    <location>
        <begin position="245"/>
        <end position="266"/>
    </location>
</feature>
<dbReference type="PANTHER" id="PTHR14095">
    <property type="entry name" value="PHOSPHATASE 2A REGULATORY SUBUNIT-RELATED"/>
    <property type="match status" value="1"/>
</dbReference>
<keyword evidence="1" id="KW-0479">Metal-binding</keyword>
<dbReference type="PANTHER" id="PTHR14095:SF0">
    <property type="entry name" value="MIP22305P"/>
    <property type="match status" value="1"/>
</dbReference>
<dbReference type="InterPro" id="IPR048855">
    <property type="entry name" value="P2R3A_B_D_EF-hand"/>
</dbReference>
<evidence type="ECO:0000259" key="4">
    <source>
        <dbReference type="PROSITE" id="PS50222"/>
    </source>
</evidence>
<dbReference type="GO" id="GO:0000159">
    <property type="term" value="C:protein phosphatase type 2A complex"/>
    <property type="evidence" value="ECO:0007669"/>
    <property type="project" value="TreeGrafter"/>
</dbReference>
<feature type="domain" description="EF-hand" evidence="4">
    <location>
        <begin position="286"/>
        <end position="321"/>
    </location>
</feature>
<dbReference type="Gene3D" id="1.10.238.220">
    <property type="match status" value="1"/>
</dbReference>
<dbReference type="InterPro" id="IPR041534">
    <property type="entry name" value="EF-hand_13"/>
</dbReference>
<dbReference type="SUPFAM" id="SSF47473">
    <property type="entry name" value="EF-hand"/>
    <property type="match status" value="2"/>
</dbReference>
<dbReference type="Pfam" id="PF13202">
    <property type="entry name" value="EF-hand_5"/>
    <property type="match status" value="1"/>
</dbReference>
<dbReference type="GO" id="GO:0019888">
    <property type="term" value="F:protein phosphatase regulator activity"/>
    <property type="evidence" value="ECO:0007669"/>
    <property type="project" value="TreeGrafter"/>
</dbReference>
<evidence type="ECO:0000256" key="3">
    <source>
        <dbReference type="SAM" id="MobiDB-lite"/>
    </source>
</evidence>
<dbReference type="GO" id="GO:0005509">
    <property type="term" value="F:calcium ion binding"/>
    <property type="evidence" value="ECO:0007669"/>
    <property type="project" value="InterPro"/>
</dbReference>
<feature type="region of interest" description="Disordered" evidence="3">
    <location>
        <begin position="244"/>
        <end position="267"/>
    </location>
</feature>
<reference evidence="5" key="1">
    <citation type="submission" date="2021-04" db="EMBL/GenBank/DDBJ databases">
        <authorList>
            <person name="Cornetti L."/>
        </authorList>
    </citation>
    <scope>NUCLEOTIDE SEQUENCE</scope>
</reference>
<gene>
    <name evidence="5" type="primary">EOG090X00JH</name>
</gene>
<protein>
    <submittedName>
        <fullName evidence="5">EOG090X00JH</fullName>
    </submittedName>
</protein>
<dbReference type="InterPro" id="IPR002048">
    <property type="entry name" value="EF_hand_dom"/>
</dbReference>
<evidence type="ECO:0000313" key="5">
    <source>
        <dbReference type="EMBL" id="CAG4642285.1"/>
    </source>
</evidence>
<dbReference type="InterPro" id="IPR011992">
    <property type="entry name" value="EF-hand-dom_pair"/>
</dbReference>
<dbReference type="InterPro" id="IPR018247">
    <property type="entry name" value="EF_Hand_1_Ca_BS"/>
</dbReference>
<proteinExistence type="predicted"/>
<evidence type="ECO:0000256" key="1">
    <source>
        <dbReference type="ARBA" id="ARBA00022723"/>
    </source>
</evidence>
<dbReference type="AlphaFoldDB" id="A0A9N6WSK6"/>
<feature type="compositionally biased region" description="Acidic residues" evidence="3">
    <location>
        <begin position="438"/>
        <end position="456"/>
    </location>
</feature>
<dbReference type="Gene3D" id="1.10.238.230">
    <property type="match status" value="1"/>
</dbReference>
<name>A0A9N6WSK6_9CRUS</name>
<dbReference type="Pfam" id="PF17958">
    <property type="entry name" value="EF-hand_13"/>
    <property type="match status" value="1"/>
</dbReference>
<keyword evidence="2" id="KW-0106">Calcium</keyword>
<accession>A0A9N6WSK6</accession>
<dbReference type="FunFam" id="1.10.238.220:FF:000001">
    <property type="entry name" value="Serine/threonine-protein phosphatase 2A regulatory subunit B'' subunit alpha"/>
    <property type="match status" value="1"/>
</dbReference>
<dbReference type="Gene3D" id="1.10.238.10">
    <property type="entry name" value="EF-hand"/>
    <property type="match status" value="1"/>
</dbReference>
<dbReference type="FunFam" id="1.10.238.230:FF:000001">
    <property type="entry name" value="Serine/threonine-protein phosphatase 2A regulatory subunit B'' subunit beta"/>
    <property type="match status" value="1"/>
</dbReference>
<dbReference type="FunFam" id="1.10.238.10:FF:000025">
    <property type="entry name" value="serine/threonine-protein phosphatase 2A regulatory subunit B'' subunit alpha"/>
    <property type="match status" value="1"/>
</dbReference>
<dbReference type="PROSITE" id="PS00018">
    <property type="entry name" value="EF_HAND_1"/>
    <property type="match status" value="1"/>
</dbReference>
<feature type="region of interest" description="Disordered" evidence="3">
    <location>
        <begin position="434"/>
        <end position="474"/>
    </location>
</feature>
<organism evidence="5">
    <name type="scientific">Evadne anonyx</name>
    <dbReference type="NCBI Taxonomy" id="141404"/>
    <lineage>
        <taxon>Eukaryota</taxon>
        <taxon>Metazoa</taxon>
        <taxon>Ecdysozoa</taxon>
        <taxon>Arthropoda</taxon>
        <taxon>Crustacea</taxon>
        <taxon>Branchiopoda</taxon>
        <taxon>Diplostraca</taxon>
        <taxon>Cladocera</taxon>
        <taxon>Onychopoda</taxon>
        <taxon>Podonidae</taxon>
        <taxon>Evadne</taxon>
    </lineage>
</organism>
<dbReference type="Pfam" id="PF21161">
    <property type="entry name" value="P2R3B_EF-hand"/>
    <property type="match status" value="1"/>
</dbReference>
<dbReference type="EMBL" id="OC985630">
    <property type="protein sequence ID" value="CAG4642285.1"/>
    <property type="molecule type" value="Genomic_DNA"/>
</dbReference>